<proteinExistence type="predicted"/>
<accession>A0ABT7XSV5</accession>
<evidence type="ECO:0000313" key="2">
    <source>
        <dbReference type="Proteomes" id="UP001168540"/>
    </source>
</evidence>
<name>A0ABT7XSV5_9NEIS</name>
<evidence type="ECO:0000313" key="1">
    <source>
        <dbReference type="EMBL" id="MDN0076872.1"/>
    </source>
</evidence>
<comment type="caution">
    <text evidence="1">The sequence shown here is derived from an EMBL/GenBank/DDBJ whole genome shotgun (WGS) entry which is preliminary data.</text>
</comment>
<dbReference type="Proteomes" id="UP001168540">
    <property type="component" value="Unassembled WGS sequence"/>
</dbReference>
<organism evidence="1 2">
    <name type="scientific">Crenobacter oryzisoli</name>
    <dbReference type="NCBI Taxonomy" id="3056844"/>
    <lineage>
        <taxon>Bacteria</taxon>
        <taxon>Pseudomonadati</taxon>
        <taxon>Pseudomonadota</taxon>
        <taxon>Betaproteobacteria</taxon>
        <taxon>Neisseriales</taxon>
        <taxon>Neisseriaceae</taxon>
        <taxon>Crenobacter</taxon>
    </lineage>
</organism>
<dbReference type="RefSeq" id="WP_289831508.1">
    <property type="nucleotide sequence ID" value="NZ_JAUEDK010000045.1"/>
</dbReference>
<protein>
    <submittedName>
        <fullName evidence="1">Uncharacterized protein</fullName>
    </submittedName>
</protein>
<dbReference type="EMBL" id="JAUEDK010000045">
    <property type="protein sequence ID" value="MDN0076872.1"/>
    <property type="molecule type" value="Genomic_DNA"/>
</dbReference>
<gene>
    <name evidence="1" type="ORF">QU481_18670</name>
</gene>
<sequence>MNAAKQIRKLIQEGESPEQVQVLKDLAAALELSRPFDLASLYEIDQRYFDLAIDLLQDWRLDHHIASRSKLLEQLLVEIPPDLKVELPATPQKTPEDESKS</sequence>
<keyword evidence="2" id="KW-1185">Reference proteome</keyword>
<reference evidence="1" key="1">
    <citation type="submission" date="2023-06" db="EMBL/GenBank/DDBJ databases">
        <authorList>
            <person name="Zhang S."/>
        </authorList>
    </citation>
    <scope>NUCLEOTIDE SEQUENCE</scope>
    <source>
        <strain evidence="1">SG2303</strain>
    </source>
</reference>